<feature type="compositionally biased region" description="Basic residues" evidence="1">
    <location>
        <begin position="55"/>
        <end position="67"/>
    </location>
</feature>
<gene>
    <name evidence="2" type="ORF">BGZ99_002968</name>
</gene>
<dbReference type="AlphaFoldDB" id="A0A9P6QWE0"/>
<evidence type="ECO:0000313" key="2">
    <source>
        <dbReference type="EMBL" id="KAG0302531.1"/>
    </source>
</evidence>
<feature type="non-terminal residue" evidence="2">
    <location>
        <position position="1"/>
    </location>
</feature>
<feature type="non-terminal residue" evidence="2">
    <location>
        <position position="329"/>
    </location>
</feature>
<feature type="region of interest" description="Disordered" evidence="1">
    <location>
        <begin position="44"/>
        <end position="126"/>
    </location>
</feature>
<keyword evidence="3" id="KW-1185">Reference proteome</keyword>
<proteinExistence type="predicted"/>
<dbReference type="EMBL" id="JAAAIP010001973">
    <property type="protein sequence ID" value="KAG0302531.1"/>
    <property type="molecule type" value="Genomic_DNA"/>
</dbReference>
<protein>
    <submittedName>
        <fullName evidence="2">Uncharacterized protein</fullName>
    </submittedName>
</protein>
<feature type="compositionally biased region" description="Acidic residues" evidence="1">
    <location>
        <begin position="74"/>
        <end position="113"/>
    </location>
</feature>
<organism evidence="2 3">
    <name type="scientific">Dissophora globulifera</name>
    <dbReference type="NCBI Taxonomy" id="979702"/>
    <lineage>
        <taxon>Eukaryota</taxon>
        <taxon>Fungi</taxon>
        <taxon>Fungi incertae sedis</taxon>
        <taxon>Mucoromycota</taxon>
        <taxon>Mortierellomycotina</taxon>
        <taxon>Mortierellomycetes</taxon>
        <taxon>Mortierellales</taxon>
        <taxon>Mortierellaceae</taxon>
        <taxon>Dissophora</taxon>
    </lineage>
</organism>
<sequence>VYCDERYDGDCSVNAARVVDYFKDVVFKRTVRKLINAKAGYSGIVGVGVPQTSSKKQKQKKKRKGKRKDRDADSDSPGESNVDDEDGDDDEDYEGEGNSEDDEEDGEGEDVVYEEGGSLSSAPGKHVNVLYNDGEEEGESSSMHRKRAATVIASVDEKTRVIGKAFFDNLGRTTIYVPLTAGSVDNIEKALIYLWKRQHSRDASCPNPAPNPRQDALLKAACEEYESGLVYDITTPGDRRTASCAVRDPYTEGKLIRMLSFLWREVPLPRYRSKRGYNSVTRFQYMRERLCIAARHHMLLRDEDIRNLNLSDTFNIQTMHPAAGSKLAS</sequence>
<evidence type="ECO:0000256" key="1">
    <source>
        <dbReference type="SAM" id="MobiDB-lite"/>
    </source>
</evidence>
<reference evidence="2" key="1">
    <citation type="journal article" date="2020" name="Fungal Divers.">
        <title>Resolving the Mortierellaceae phylogeny through synthesis of multi-gene phylogenetics and phylogenomics.</title>
        <authorList>
            <person name="Vandepol N."/>
            <person name="Liber J."/>
            <person name="Desiro A."/>
            <person name="Na H."/>
            <person name="Kennedy M."/>
            <person name="Barry K."/>
            <person name="Grigoriev I.V."/>
            <person name="Miller A.N."/>
            <person name="O'Donnell K."/>
            <person name="Stajich J.E."/>
            <person name="Bonito G."/>
        </authorList>
    </citation>
    <scope>NUCLEOTIDE SEQUENCE</scope>
    <source>
        <strain evidence="2">REB-010B</strain>
    </source>
</reference>
<dbReference type="Proteomes" id="UP000738325">
    <property type="component" value="Unassembled WGS sequence"/>
</dbReference>
<evidence type="ECO:0000313" key="3">
    <source>
        <dbReference type="Proteomes" id="UP000738325"/>
    </source>
</evidence>
<accession>A0A9P6QWE0</accession>
<dbReference type="OrthoDB" id="2409254at2759"/>
<comment type="caution">
    <text evidence="2">The sequence shown here is derived from an EMBL/GenBank/DDBJ whole genome shotgun (WGS) entry which is preliminary data.</text>
</comment>
<name>A0A9P6QWE0_9FUNG</name>